<gene>
    <name evidence="1" type="ORF">LV89_02570</name>
</gene>
<name>A0A316EAN8_9BACT</name>
<dbReference type="AlphaFoldDB" id="A0A316EAN8"/>
<dbReference type="InterPro" id="IPR013783">
    <property type="entry name" value="Ig-like_fold"/>
</dbReference>
<evidence type="ECO:0000313" key="1">
    <source>
        <dbReference type="EMBL" id="PWK26399.1"/>
    </source>
</evidence>
<proteinExistence type="predicted"/>
<protein>
    <recommendedName>
        <fullName evidence="3">Ig-like domain-containing protein</fullName>
    </recommendedName>
</protein>
<reference evidence="1 2" key="1">
    <citation type="submission" date="2018-05" db="EMBL/GenBank/DDBJ databases">
        <title>Genomic Encyclopedia of Archaeal and Bacterial Type Strains, Phase II (KMG-II): from individual species to whole genera.</title>
        <authorList>
            <person name="Goeker M."/>
        </authorList>
    </citation>
    <scope>NUCLEOTIDE SEQUENCE [LARGE SCALE GENOMIC DNA]</scope>
    <source>
        <strain evidence="1 2">DSM 22214</strain>
    </source>
</reference>
<comment type="caution">
    <text evidence="1">The sequence shown here is derived from an EMBL/GenBank/DDBJ whole genome shotgun (WGS) entry which is preliminary data.</text>
</comment>
<dbReference type="Proteomes" id="UP000245489">
    <property type="component" value="Unassembled WGS sequence"/>
</dbReference>
<dbReference type="Gene3D" id="2.60.40.10">
    <property type="entry name" value="Immunoglobulins"/>
    <property type="match status" value="1"/>
</dbReference>
<dbReference type="EMBL" id="QGGO01000012">
    <property type="protein sequence ID" value="PWK26399.1"/>
    <property type="molecule type" value="Genomic_DNA"/>
</dbReference>
<evidence type="ECO:0008006" key="3">
    <source>
        <dbReference type="Google" id="ProtNLM"/>
    </source>
</evidence>
<dbReference type="OrthoDB" id="678019at2"/>
<organism evidence="1 2">
    <name type="scientific">Arcicella aurantiaca</name>
    <dbReference type="NCBI Taxonomy" id="591202"/>
    <lineage>
        <taxon>Bacteria</taxon>
        <taxon>Pseudomonadati</taxon>
        <taxon>Bacteroidota</taxon>
        <taxon>Cytophagia</taxon>
        <taxon>Cytophagales</taxon>
        <taxon>Flectobacillaceae</taxon>
        <taxon>Arcicella</taxon>
    </lineage>
</organism>
<keyword evidence="2" id="KW-1185">Reference proteome</keyword>
<dbReference type="RefSeq" id="WP_146199156.1">
    <property type="nucleotide sequence ID" value="NZ_QGGO01000012.1"/>
</dbReference>
<evidence type="ECO:0000313" key="2">
    <source>
        <dbReference type="Proteomes" id="UP000245489"/>
    </source>
</evidence>
<sequence length="1091" mass="113268">MKNNFTLLTFKENKRGVLLMFLLVLLAFLETWAIDKNVTKKEEENRRLLPPPTPTVTVTPPSGANCYSVLTASGCNAGNSVYWYRDNGAYYYNFGATINVSQLAPVFLSAKCYDSSTGTFGTASTEYKIVPANYTEITPNSTQVLCTASSTVLFNASSATSGLSYQWKNYGSNIASATNASYTATASGNYSVQVSSASCTYNSGSVQVTNALTPVISNSFGGSCGSKTLNLNVYNVSGGTFQWKLNNTNISGANSSSYSVAATTFGTYTVEYTFNGCTTTSLPFVYAQPTLTLTPAVSPACDAMLTASGLNCSGFYVYKYNPTTTTWDYASYSSNPYTFPVGTTPSDYRVSCESSYCADVASNTVTAIPTNYTTITPVNPTVCGSSTLLTANSAFTGLSYQWKLNNSDISGANSSTYTATASGDYTVTTTSGACSFTSGISSVNLISPPSPPTSITSNPSTAVNPNTSVSLTASACGSGETFKWEDNSTLNPRTVTSSSTTTYSVKCVQGSCESTTSTSTTVNVLPTITVTSPTPTNICSNNGTSIPVTFTTTGSFTGNFTVMLIKTTSQCNQPQTSTIVSATTATSPVSLVLPTDIAPTSSVSCNVIAYKIEITNTSNLGAITSNSYTVTVNPRPIITVSLSGTCGSQTATFSTQTLPSGTFQWKKDGVNVGTSNTGTSSTYNTAIAGNYTVDYTDNLCTTTSAASSFVQNNAPTIALTPAVSPSCNSTLTATGCTGSVNWYKNTVGTTWVYQGSGNSHTFQVSTNPSDYRATCYLNSCESVLSNVVKATPNNFTEITPSSASICSVGGSILLNASSASSGLSYQWRLSNSNISGANSSTYTATTSGTYSVVVTNGSCSFTSGTVQVSSVTAPTINISSSVNSPATIINGQSLTLTANGCSGGTIAWSTGSTTSSITVTPSSTTNYTFTCTKTPCVVTSSAFVVNVNPLLPPEITSSAESTCSGTSVTLTGTCQSGSTISWNTTPVQTTSVITVSPSVTTNYVATCTAGSVTSNNNITISVFDGVITSLASGDWTTPATWSCNCIPASCNDVIVDSGHTVIIPQNLTGKLQNLTVRGSIDIKNLSTMKMK</sequence>
<accession>A0A316EAN8</accession>